<sequence length="96" mass="11282">MKMVMVDFYSTHLNTARQTEGFGNAIEYILQRNICVGDMLNGADSITFVEFSSPKINKFQQRTFRLSDMMESERFDWRGPPSIEETPMKNYWELGR</sequence>
<dbReference type="EMBL" id="FQZA01000005">
    <property type="protein sequence ID" value="SHJ12593.1"/>
    <property type="molecule type" value="Genomic_DNA"/>
</dbReference>
<reference evidence="1 2" key="1">
    <citation type="submission" date="2016-11" db="EMBL/GenBank/DDBJ databases">
        <authorList>
            <person name="Jaros S."/>
            <person name="Januszkiewicz K."/>
            <person name="Wedrychowicz H."/>
        </authorList>
    </citation>
    <scope>NUCLEOTIDE SEQUENCE [LARGE SCALE GENOMIC DNA]</scope>
    <source>
        <strain evidence="1 2">DSM 26892</strain>
    </source>
</reference>
<dbReference type="Proteomes" id="UP000184040">
    <property type="component" value="Unassembled WGS sequence"/>
</dbReference>
<accession>A0A1M6GRM1</accession>
<proteinExistence type="predicted"/>
<dbReference type="AlphaFoldDB" id="A0A1M6GRM1"/>
<name>A0A1M6GRM1_9RHOB</name>
<protein>
    <submittedName>
        <fullName evidence="1">Uncharacterized protein</fullName>
    </submittedName>
</protein>
<evidence type="ECO:0000313" key="1">
    <source>
        <dbReference type="EMBL" id="SHJ12593.1"/>
    </source>
</evidence>
<organism evidence="1 2">
    <name type="scientific">Palleronia salina</name>
    <dbReference type="NCBI Taxonomy" id="313368"/>
    <lineage>
        <taxon>Bacteria</taxon>
        <taxon>Pseudomonadati</taxon>
        <taxon>Pseudomonadota</taxon>
        <taxon>Alphaproteobacteria</taxon>
        <taxon>Rhodobacterales</taxon>
        <taxon>Roseobacteraceae</taxon>
        <taxon>Palleronia</taxon>
    </lineage>
</organism>
<dbReference type="STRING" id="313368.SAMN04488012_10560"/>
<keyword evidence="2" id="KW-1185">Reference proteome</keyword>
<evidence type="ECO:0000313" key="2">
    <source>
        <dbReference type="Proteomes" id="UP000184040"/>
    </source>
</evidence>
<gene>
    <name evidence="1" type="ORF">SAMN04488012_10560</name>
</gene>